<organism evidence="2 3">
    <name type="scientific">Rhizobium grahamii</name>
    <dbReference type="NCBI Taxonomy" id="1120045"/>
    <lineage>
        <taxon>Bacteria</taxon>
        <taxon>Pseudomonadati</taxon>
        <taxon>Pseudomonadota</taxon>
        <taxon>Alphaproteobacteria</taxon>
        <taxon>Hyphomicrobiales</taxon>
        <taxon>Rhizobiaceae</taxon>
        <taxon>Rhizobium/Agrobacterium group</taxon>
        <taxon>Rhizobium</taxon>
    </lineage>
</organism>
<name>A0A370KFV8_9HYPH</name>
<keyword evidence="1" id="KW-0812">Transmembrane</keyword>
<comment type="caution">
    <text evidence="2">The sequence shown here is derived from an EMBL/GenBank/DDBJ whole genome shotgun (WGS) entry which is preliminary data.</text>
</comment>
<dbReference type="RefSeq" id="WP_114715881.1">
    <property type="nucleotide sequence ID" value="NZ_KZ857269.1"/>
</dbReference>
<dbReference type="AlphaFoldDB" id="A0A370KFV8"/>
<evidence type="ECO:0000313" key="2">
    <source>
        <dbReference type="EMBL" id="RDJ03330.1"/>
    </source>
</evidence>
<feature type="transmembrane region" description="Helical" evidence="1">
    <location>
        <begin position="294"/>
        <end position="314"/>
    </location>
</feature>
<sequence>MMEPIGLFTVVLGLYCLTRGYGVTVSTFIVLTLLGSAAALTLGGSSVPPAHLFLLFVVIAALRTPSLPGTAINAFRLGKPAFWLAGLLLYGAISAYFSPRLFAGMSHIIPLGASEYPSTGGTVPLGPVSSNLTQTIYLTADMVCFVIIASVCSTPTGFRATFNGLLAWAAVNIMFALLDLATSATGTEELLQFMRNAQYTFHDNDTVNGMKRIVGSWPEASAFAGMTLGALGFTGTLWICGRYTGPTGLLAMCSFVLIILSTSSTGMIAAPICLVLLYLTAVLRCGVGPKSRRSTAVVLLAPPIVLALTLIVVLQDNLFRTIYDYFDLLVLSKSTSGSAVERGSWNLAAWENFTDSLGLGVGLGTARTSSFPMALLSNVGVPGTTFFLLFLLSALRPGMSARTFESDVRLAACNGCLGLLAGSLVAGPTVDLGLLFFVLAGLTASRPIARMKEVPLLPLRSGVLDNAAPARHPQLTLHSRKHQT</sequence>
<feature type="transmembrane region" description="Helical" evidence="1">
    <location>
        <begin position="165"/>
        <end position="184"/>
    </location>
</feature>
<reference evidence="2 3" key="1">
    <citation type="submission" date="2017-03" db="EMBL/GenBank/DDBJ databases">
        <title>Genome analysis of Rhizobial strains effectives or ineffectives for nitrogen fixation isolated from bean seeds.</title>
        <authorList>
            <person name="Peralta H."/>
            <person name="Aguilar-Vera A."/>
            <person name="Mora Y."/>
            <person name="Vargas-Lagunas C."/>
            <person name="Girard L."/>
            <person name="Mora J."/>
        </authorList>
    </citation>
    <scope>NUCLEOTIDE SEQUENCE [LARGE SCALE GENOMIC DNA]</scope>
    <source>
        <strain evidence="2 3">CCGM3</strain>
    </source>
</reference>
<dbReference type="Proteomes" id="UP000254939">
    <property type="component" value="Unassembled WGS sequence"/>
</dbReference>
<feature type="transmembrane region" description="Helical" evidence="1">
    <location>
        <begin position="81"/>
        <end position="98"/>
    </location>
</feature>
<dbReference type="OrthoDB" id="7010242at2"/>
<feature type="transmembrane region" description="Helical" evidence="1">
    <location>
        <begin position="373"/>
        <end position="395"/>
    </location>
</feature>
<proteinExistence type="predicted"/>
<evidence type="ECO:0000313" key="3">
    <source>
        <dbReference type="Proteomes" id="UP000254939"/>
    </source>
</evidence>
<keyword evidence="1" id="KW-1133">Transmembrane helix</keyword>
<feature type="transmembrane region" description="Helical" evidence="1">
    <location>
        <begin position="247"/>
        <end position="262"/>
    </location>
</feature>
<dbReference type="EMBL" id="NAAC01000043">
    <property type="protein sequence ID" value="RDJ03330.1"/>
    <property type="molecule type" value="Genomic_DNA"/>
</dbReference>
<protein>
    <submittedName>
        <fullName evidence="2">Uncharacterized protein</fullName>
    </submittedName>
</protein>
<evidence type="ECO:0000256" key="1">
    <source>
        <dbReference type="SAM" id="Phobius"/>
    </source>
</evidence>
<keyword evidence="1" id="KW-0472">Membrane</keyword>
<gene>
    <name evidence="2" type="ORF">B5K06_30280</name>
</gene>
<feature type="transmembrane region" description="Helical" evidence="1">
    <location>
        <begin position="135"/>
        <end position="153"/>
    </location>
</feature>
<accession>A0A370KFV8</accession>
<feature type="transmembrane region" description="Helical" evidence="1">
    <location>
        <begin position="220"/>
        <end position="240"/>
    </location>
</feature>